<dbReference type="AlphaFoldDB" id="A0A1Y6G5U9"/>
<keyword evidence="7" id="KW-1185">Reference proteome</keyword>
<dbReference type="InterPro" id="IPR000914">
    <property type="entry name" value="SBP_5_dom"/>
</dbReference>
<dbReference type="PANTHER" id="PTHR30290:SF38">
    <property type="entry name" value="D,D-DIPEPTIDE-BINDING PERIPLASMIC PROTEIN DDPA-RELATED"/>
    <property type="match status" value="1"/>
</dbReference>
<dbReference type="Pfam" id="PF00496">
    <property type="entry name" value="SBP_bac_5"/>
    <property type="match status" value="1"/>
</dbReference>
<accession>A0A1Y6G5U9</accession>
<dbReference type="InterPro" id="IPR006311">
    <property type="entry name" value="TAT_signal"/>
</dbReference>
<dbReference type="Gene3D" id="3.40.190.10">
    <property type="entry name" value="Periplasmic binding protein-like II"/>
    <property type="match status" value="1"/>
</dbReference>
<dbReference type="EMBL" id="FXWK01000002">
    <property type="protein sequence ID" value="SMQ85456.1"/>
    <property type="molecule type" value="Genomic_DNA"/>
</dbReference>
<dbReference type="Proteomes" id="UP000194474">
    <property type="component" value="Unassembled WGS sequence"/>
</dbReference>
<feature type="chain" id="PRO_5012644735" evidence="4">
    <location>
        <begin position="28"/>
        <end position="499"/>
    </location>
</feature>
<organism evidence="6 7">
    <name type="scientific">Devosia lucknowensis</name>
    <dbReference type="NCBI Taxonomy" id="1096929"/>
    <lineage>
        <taxon>Bacteria</taxon>
        <taxon>Pseudomonadati</taxon>
        <taxon>Pseudomonadota</taxon>
        <taxon>Alphaproteobacteria</taxon>
        <taxon>Hyphomicrobiales</taxon>
        <taxon>Devosiaceae</taxon>
        <taxon>Devosia</taxon>
    </lineage>
</organism>
<feature type="domain" description="Solute-binding protein family 5" evidence="5">
    <location>
        <begin position="78"/>
        <end position="429"/>
    </location>
</feature>
<gene>
    <name evidence="6" type="ORF">SAMN06295905_2733</name>
</gene>
<dbReference type="PROSITE" id="PS51318">
    <property type="entry name" value="TAT"/>
    <property type="match status" value="1"/>
</dbReference>
<evidence type="ECO:0000313" key="7">
    <source>
        <dbReference type="Proteomes" id="UP000194474"/>
    </source>
</evidence>
<dbReference type="PANTHER" id="PTHR30290">
    <property type="entry name" value="PERIPLASMIC BINDING COMPONENT OF ABC TRANSPORTER"/>
    <property type="match status" value="1"/>
</dbReference>
<dbReference type="GO" id="GO:1904680">
    <property type="term" value="F:peptide transmembrane transporter activity"/>
    <property type="evidence" value="ECO:0007669"/>
    <property type="project" value="TreeGrafter"/>
</dbReference>
<proteinExistence type="inferred from homology"/>
<reference evidence="7" key="1">
    <citation type="submission" date="2017-04" db="EMBL/GenBank/DDBJ databases">
        <authorList>
            <person name="Varghese N."/>
            <person name="Submissions S."/>
        </authorList>
    </citation>
    <scope>NUCLEOTIDE SEQUENCE [LARGE SCALE GENOMIC DNA]</scope>
</reference>
<evidence type="ECO:0000256" key="2">
    <source>
        <dbReference type="ARBA" id="ARBA00005695"/>
    </source>
</evidence>
<feature type="signal peptide" evidence="4">
    <location>
        <begin position="1"/>
        <end position="27"/>
    </location>
</feature>
<dbReference type="SUPFAM" id="SSF53850">
    <property type="entry name" value="Periplasmic binding protein-like II"/>
    <property type="match status" value="1"/>
</dbReference>
<evidence type="ECO:0000313" key="6">
    <source>
        <dbReference type="EMBL" id="SMQ85456.1"/>
    </source>
</evidence>
<evidence type="ECO:0000256" key="3">
    <source>
        <dbReference type="ARBA" id="ARBA00022729"/>
    </source>
</evidence>
<comment type="similarity">
    <text evidence="2">Belongs to the bacterial solute-binding protein 5 family.</text>
</comment>
<dbReference type="GO" id="GO:0015833">
    <property type="term" value="P:peptide transport"/>
    <property type="evidence" value="ECO:0007669"/>
    <property type="project" value="TreeGrafter"/>
</dbReference>
<protein>
    <submittedName>
        <fullName evidence="6">Peptide/nickel transport system substrate-binding protein</fullName>
    </submittedName>
</protein>
<dbReference type="PIRSF" id="PIRSF002741">
    <property type="entry name" value="MppA"/>
    <property type="match status" value="1"/>
</dbReference>
<dbReference type="Gene3D" id="3.90.76.10">
    <property type="entry name" value="Dipeptide-binding Protein, Domain 1"/>
    <property type="match status" value="1"/>
</dbReference>
<dbReference type="OrthoDB" id="9803988at2"/>
<name>A0A1Y6G5U9_9HYPH</name>
<sequence>MTRSAYRLTRRSLLLSTAVLAAGAAFASPVLSQEQTTVRAAQVTDPTSLNPIYDTDLQSLNIFYSVFDQLVGMDNDGQVTPRLATEWTASDDLKTWTFTLREGVTFHDGSPVTAEDVVFTFETAMNDPASRLGGYLTKVESVTAEGNSIVITLNQGYAPLDRQLTLVPIVSKAAYEAMGADEYGRKPIGSGPYVVESWVSDVAVTLQRNDNYWGNKGTYPTVIFQTVPDETARANSVQSGDLDIALLGPSSVPAVEGSGAVDIVSVQSNLVVYLGFNTGNTWLGDVNVRKAIDMAIDRQTLNDRLLNGLMTPASQLLAPATFGYDAAIAATPFNLEEAKSLIAASGYDGTPIPLTYPNTGLPQIDQMAQVLAFFLNEAGLQVTLEPQEASTFINNWFIRELPGLYVFRFAPSVLDGDLPFSMLIRSGNQGFAEDTEIDALLDRQLAEGDPATRAATLGEVSSIVNRDTYYAPLFIDTNTYGVTKGLDWTPRADGMIVFN</sequence>
<evidence type="ECO:0000256" key="1">
    <source>
        <dbReference type="ARBA" id="ARBA00004418"/>
    </source>
</evidence>
<dbReference type="CDD" id="cd00995">
    <property type="entry name" value="PBP2_NikA_DppA_OppA_like"/>
    <property type="match status" value="1"/>
</dbReference>
<dbReference type="InterPro" id="IPR030678">
    <property type="entry name" value="Peptide/Ni-bd"/>
</dbReference>
<comment type="subcellular location">
    <subcellularLocation>
        <location evidence="1">Periplasm</location>
    </subcellularLocation>
</comment>
<dbReference type="Gene3D" id="3.10.105.10">
    <property type="entry name" value="Dipeptide-binding Protein, Domain 3"/>
    <property type="match status" value="1"/>
</dbReference>
<dbReference type="GO" id="GO:0030288">
    <property type="term" value="C:outer membrane-bounded periplasmic space"/>
    <property type="evidence" value="ECO:0007669"/>
    <property type="project" value="UniProtKB-ARBA"/>
</dbReference>
<dbReference type="GO" id="GO:0043190">
    <property type="term" value="C:ATP-binding cassette (ABC) transporter complex"/>
    <property type="evidence" value="ECO:0007669"/>
    <property type="project" value="InterPro"/>
</dbReference>
<evidence type="ECO:0000259" key="5">
    <source>
        <dbReference type="Pfam" id="PF00496"/>
    </source>
</evidence>
<dbReference type="RefSeq" id="WP_086471123.1">
    <property type="nucleotide sequence ID" value="NZ_FXWK01000002.1"/>
</dbReference>
<evidence type="ECO:0000256" key="4">
    <source>
        <dbReference type="SAM" id="SignalP"/>
    </source>
</evidence>
<keyword evidence="3 4" id="KW-0732">Signal</keyword>
<dbReference type="InterPro" id="IPR039424">
    <property type="entry name" value="SBP_5"/>
</dbReference>